<name>A0A0B6VNW5_9CAUD</name>
<accession>A0A0B6VNW5</accession>
<dbReference type="EMBL" id="AP014714">
    <property type="protein sequence ID" value="BAQ22858.1"/>
    <property type="molecule type" value="Genomic_DNA"/>
</dbReference>
<protein>
    <submittedName>
        <fullName evidence="1">Baseplate hub distal subunit</fullName>
    </submittedName>
</protein>
<dbReference type="KEGG" id="vg:26519007"/>
<dbReference type="RefSeq" id="YP_009190366.1">
    <property type="nucleotide sequence ID" value="NC_028683.1"/>
</dbReference>
<reference evidence="1 2" key="1">
    <citation type="submission" date="2015-02" db="EMBL/GenBank/DDBJ databases">
        <title>Complete genome sequences of Edwardsiella bacteriophages, PEi20 and PEi26.</title>
        <authorList>
            <person name="Yasuike M."/>
            <person name="Nishiki I."/>
            <person name="Iwasaki Y."/>
            <person name="Nakamura Y."/>
            <person name="Fujiwara A."/>
            <person name="Hassan E.S."/>
            <person name="Mahmoud M.M."/>
            <person name="Kawato Y."/>
            <person name="Nagai S."/>
            <person name="Kobayashi T."/>
            <person name="Ototake M."/>
            <person name="Nakai T."/>
        </authorList>
    </citation>
    <scope>NUCLEOTIDE SEQUENCE [LARGE SCALE GENOMIC DNA]</scope>
</reference>
<evidence type="ECO:0000313" key="1">
    <source>
        <dbReference type="EMBL" id="BAQ22858.1"/>
    </source>
</evidence>
<dbReference type="InterPro" id="IPR024342">
    <property type="entry name" value="Phage_T4_Gp28"/>
</dbReference>
<organism evidence="1 2">
    <name type="scientific">Edwardsiella phage PEi20</name>
    <dbReference type="NCBI Taxonomy" id="1608310"/>
    <lineage>
        <taxon>Viruses</taxon>
        <taxon>Duplodnaviria</taxon>
        <taxon>Heunggongvirae</taxon>
        <taxon>Uroviricota</taxon>
        <taxon>Caudoviricetes</taxon>
        <taxon>Pantevenvirales</taxon>
        <taxon>Straboviridae</taxon>
        <taxon>Tevenvirinae</taxon>
        <taxon>Kanagawavirus</taxon>
        <taxon>Kanagawavirus pei20</taxon>
    </lineage>
</organism>
<evidence type="ECO:0000313" key="2">
    <source>
        <dbReference type="Proteomes" id="UP000204657"/>
    </source>
</evidence>
<dbReference type="Pfam" id="PF11110">
    <property type="entry name" value="Phage_hub_GP28"/>
    <property type="match status" value="1"/>
</dbReference>
<dbReference type="Proteomes" id="UP000204657">
    <property type="component" value="Segment"/>
</dbReference>
<proteinExistence type="predicted"/>
<dbReference type="OrthoDB" id="20033at10239"/>
<gene>
    <name evidence="1" type="primary">28</name>
</gene>
<sequence>MALKTIMNSIHPGLNAAETDFVSLHLLEFNNKLKSEVTKDGFTYKLDDVYICQRLEFQFGGKEYKFRSHEPFEQFGPVDDVLKTLYLGDDIPDFLDMPAFVSKWADDITSTVAIPGPNGPIKGMLQIMDLLNEEK</sequence>
<keyword evidence="2" id="KW-1185">Reference proteome</keyword>
<dbReference type="GeneID" id="26519007"/>